<organism evidence="2 3">
    <name type="scientific">Brachionus plicatilis</name>
    <name type="common">Marine rotifer</name>
    <name type="synonym">Brachionus muelleri</name>
    <dbReference type="NCBI Taxonomy" id="10195"/>
    <lineage>
        <taxon>Eukaryota</taxon>
        <taxon>Metazoa</taxon>
        <taxon>Spiralia</taxon>
        <taxon>Gnathifera</taxon>
        <taxon>Rotifera</taxon>
        <taxon>Eurotatoria</taxon>
        <taxon>Monogononta</taxon>
        <taxon>Pseudotrocha</taxon>
        <taxon>Ploima</taxon>
        <taxon>Brachionidae</taxon>
        <taxon>Brachionus</taxon>
    </lineage>
</organism>
<dbReference type="Proteomes" id="UP000276133">
    <property type="component" value="Unassembled WGS sequence"/>
</dbReference>
<protein>
    <submittedName>
        <fullName evidence="2">Uncharacterized protein</fullName>
    </submittedName>
</protein>
<dbReference type="AlphaFoldDB" id="A0A3M7RHA4"/>
<evidence type="ECO:0000256" key="1">
    <source>
        <dbReference type="SAM" id="Phobius"/>
    </source>
</evidence>
<proteinExistence type="predicted"/>
<keyword evidence="3" id="KW-1185">Reference proteome</keyword>
<keyword evidence="1" id="KW-1133">Transmembrane helix</keyword>
<name>A0A3M7RHA4_BRAPC</name>
<reference evidence="2 3" key="1">
    <citation type="journal article" date="2018" name="Sci. Rep.">
        <title>Genomic signatures of local adaptation to the degree of environmental predictability in rotifers.</title>
        <authorList>
            <person name="Franch-Gras L."/>
            <person name="Hahn C."/>
            <person name="Garcia-Roger E.M."/>
            <person name="Carmona M.J."/>
            <person name="Serra M."/>
            <person name="Gomez A."/>
        </authorList>
    </citation>
    <scope>NUCLEOTIDE SEQUENCE [LARGE SCALE GENOMIC DNA]</scope>
    <source>
        <strain evidence="2">HYR1</strain>
    </source>
</reference>
<keyword evidence="1" id="KW-0472">Membrane</keyword>
<keyword evidence="1" id="KW-0812">Transmembrane</keyword>
<evidence type="ECO:0000313" key="2">
    <source>
        <dbReference type="EMBL" id="RNA22648.1"/>
    </source>
</evidence>
<sequence length="103" mass="12060">MKKLAVYGSMCIGFDFKIASTNVNNNKIFTVHHALGKNNDDDDLTEVVPNNQKKQKTFNQESTQNNEYKTLINSNYLIQNFSFLITYYCYLKILYAEFIRLKD</sequence>
<gene>
    <name evidence="2" type="ORF">BpHYR1_025084</name>
</gene>
<dbReference type="EMBL" id="REGN01003416">
    <property type="protein sequence ID" value="RNA22648.1"/>
    <property type="molecule type" value="Genomic_DNA"/>
</dbReference>
<comment type="caution">
    <text evidence="2">The sequence shown here is derived from an EMBL/GenBank/DDBJ whole genome shotgun (WGS) entry which is preliminary data.</text>
</comment>
<evidence type="ECO:0000313" key="3">
    <source>
        <dbReference type="Proteomes" id="UP000276133"/>
    </source>
</evidence>
<feature type="transmembrane region" description="Helical" evidence="1">
    <location>
        <begin position="76"/>
        <end position="95"/>
    </location>
</feature>
<accession>A0A3M7RHA4</accession>